<evidence type="ECO:0000256" key="1">
    <source>
        <dbReference type="SAM" id="Phobius"/>
    </source>
</evidence>
<keyword evidence="4" id="KW-1185">Reference proteome</keyword>
<dbReference type="InterPro" id="IPR005135">
    <property type="entry name" value="Endo/exonuclease/phosphatase"/>
</dbReference>
<comment type="caution">
    <text evidence="3">The sequence shown here is derived from an EMBL/GenBank/DDBJ whole genome shotgun (WGS) entry which is preliminary data.</text>
</comment>
<proteinExistence type="predicted"/>
<gene>
    <name evidence="3" type="ORF">VB264_04255</name>
</gene>
<feature type="transmembrane region" description="Helical" evidence="1">
    <location>
        <begin position="68"/>
        <end position="85"/>
    </location>
</feature>
<keyword evidence="1" id="KW-0472">Membrane</keyword>
<keyword evidence="1" id="KW-1133">Transmembrane helix</keyword>
<protein>
    <submittedName>
        <fullName evidence="3">Endonuclease/exonuclease/phosphatase family protein</fullName>
    </submittedName>
</protein>
<keyword evidence="3" id="KW-0255">Endonuclease</keyword>
<dbReference type="SUPFAM" id="SSF56219">
    <property type="entry name" value="DNase I-like"/>
    <property type="match status" value="1"/>
</dbReference>
<dbReference type="RefSeq" id="WP_323247066.1">
    <property type="nucleotide sequence ID" value="NZ_JAYFUL010000005.1"/>
</dbReference>
<dbReference type="Proteomes" id="UP001304671">
    <property type="component" value="Unassembled WGS sequence"/>
</dbReference>
<feature type="transmembrane region" description="Helical" evidence="1">
    <location>
        <begin position="9"/>
        <end position="31"/>
    </location>
</feature>
<dbReference type="Gene3D" id="3.60.10.10">
    <property type="entry name" value="Endonuclease/exonuclease/phosphatase"/>
    <property type="match status" value="1"/>
</dbReference>
<dbReference type="InterPro" id="IPR036691">
    <property type="entry name" value="Endo/exonu/phosph_ase_sf"/>
</dbReference>
<organism evidence="3 4">
    <name type="scientific">Arcicella aquatica</name>
    <dbReference type="NCBI Taxonomy" id="217141"/>
    <lineage>
        <taxon>Bacteria</taxon>
        <taxon>Pseudomonadati</taxon>
        <taxon>Bacteroidota</taxon>
        <taxon>Cytophagia</taxon>
        <taxon>Cytophagales</taxon>
        <taxon>Flectobacillaceae</taxon>
        <taxon>Arcicella</taxon>
    </lineage>
</organism>
<evidence type="ECO:0000313" key="4">
    <source>
        <dbReference type="Proteomes" id="UP001304671"/>
    </source>
</evidence>
<dbReference type="Pfam" id="PF03372">
    <property type="entry name" value="Exo_endo_phos"/>
    <property type="match status" value="1"/>
</dbReference>
<keyword evidence="3" id="KW-0378">Hydrolase</keyword>
<keyword evidence="3" id="KW-0540">Nuclease</keyword>
<reference evidence="3 4" key="1">
    <citation type="submission" date="2023-12" db="EMBL/GenBank/DDBJ databases">
        <title>Novel species of the genus Arcicella isolated from rivers.</title>
        <authorList>
            <person name="Lu H."/>
        </authorList>
    </citation>
    <scope>NUCLEOTIDE SEQUENCE [LARGE SCALE GENOMIC DNA]</scope>
    <source>
        <strain evidence="3 4">LMG 21963</strain>
    </source>
</reference>
<dbReference type="CDD" id="cd09084">
    <property type="entry name" value="EEP-2"/>
    <property type="match status" value="1"/>
</dbReference>
<accession>A0ABU5QJ78</accession>
<feature type="transmembrane region" description="Helical" evidence="1">
    <location>
        <begin position="37"/>
        <end position="61"/>
    </location>
</feature>
<evidence type="ECO:0000313" key="3">
    <source>
        <dbReference type="EMBL" id="MEA5256985.1"/>
    </source>
</evidence>
<dbReference type="GO" id="GO:0004519">
    <property type="term" value="F:endonuclease activity"/>
    <property type="evidence" value="ECO:0007669"/>
    <property type="project" value="UniProtKB-KW"/>
</dbReference>
<evidence type="ECO:0000259" key="2">
    <source>
        <dbReference type="Pfam" id="PF03372"/>
    </source>
</evidence>
<keyword evidence="1" id="KW-0812">Transmembrane</keyword>
<dbReference type="EMBL" id="JAYFUL010000005">
    <property type="protein sequence ID" value="MEA5256985.1"/>
    <property type="molecule type" value="Genomic_DNA"/>
</dbReference>
<feature type="domain" description="Endonuclease/exonuclease/phosphatase" evidence="2">
    <location>
        <begin position="102"/>
        <end position="357"/>
    </location>
</feature>
<name>A0ABU5QJ78_9BACT</name>
<sequence length="367" mass="42376">MLKKTVTSLLWLISLPLYIYTLFTYLLAYTLVIDHWFVGFMMMSLPVVMLLCAITAVTWLFIRPSRMILPIIVLLIGYPFIRRTFGFHSAKEADKSLSVLDYNVYGFQHSAYYEHFEDNEIKEKVKNEISYCVDTQADIKCFQEFSSFREDATFNTFDAMIVDNPYYVINSIYGTGRVFSLAIFSKYPIIHEEKSLFGQTPGKDNGNGYLLADIALKNDTIRVINLQLQSMGIRVKKVVDEVKGSSFGQARDETRAILWSLKMGFIKHSKEIELIERRIDESPYPVIVCGDFNETPYGNAYGHIRDRLKNSFEEAGNGFGFTLNRSPRFVRIDNQFCSESIEVLDFQTHNHIKSSDHYPVFGTYKIH</sequence>